<feature type="transmembrane region" description="Helical" evidence="8">
    <location>
        <begin position="115"/>
        <end position="144"/>
    </location>
</feature>
<dbReference type="PANTHER" id="PTHR42002">
    <property type="entry name" value="ANAEROBIC C4-DICARBOXYLATE TRANSPORTER DCUC-RELATED"/>
    <property type="match status" value="1"/>
</dbReference>
<evidence type="ECO:0000256" key="7">
    <source>
        <dbReference type="ARBA" id="ARBA00023136"/>
    </source>
</evidence>
<keyword evidence="7 8" id="KW-0472">Membrane</keyword>
<evidence type="ECO:0000256" key="2">
    <source>
        <dbReference type="ARBA" id="ARBA00005275"/>
    </source>
</evidence>
<feature type="transmembrane region" description="Helical" evidence="8">
    <location>
        <begin position="28"/>
        <end position="49"/>
    </location>
</feature>
<evidence type="ECO:0000256" key="4">
    <source>
        <dbReference type="ARBA" id="ARBA00022475"/>
    </source>
</evidence>
<dbReference type="RefSeq" id="WP_264786813.1">
    <property type="nucleotide sequence ID" value="NZ_AP026896.1"/>
</dbReference>
<comment type="subcellular location">
    <subcellularLocation>
        <location evidence="1">Cell membrane</location>
        <topology evidence="1">Multi-pass membrane protein</topology>
    </subcellularLocation>
</comment>
<reference evidence="9" key="1">
    <citation type="submission" date="2023-11" db="EMBL/GenBank/DDBJ databases">
        <title>WGS of Aeromonas in Northern Israel.</title>
        <authorList>
            <person name="Hershko Y."/>
        </authorList>
    </citation>
    <scope>NUCLEOTIDE SEQUENCE</scope>
    <source>
        <strain evidence="9">77416</strain>
    </source>
</reference>
<evidence type="ECO:0000256" key="6">
    <source>
        <dbReference type="ARBA" id="ARBA00022989"/>
    </source>
</evidence>
<feature type="transmembrane region" description="Helical" evidence="8">
    <location>
        <begin position="317"/>
        <end position="339"/>
    </location>
</feature>
<feature type="transmembrane region" description="Helical" evidence="8">
    <location>
        <begin position="442"/>
        <end position="459"/>
    </location>
</feature>
<evidence type="ECO:0000313" key="10">
    <source>
        <dbReference type="Proteomes" id="UP001277183"/>
    </source>
</evidence>
<accession>A0AAW9F4R8</accession>
<evidence type="ECO:0000256" key="3">
    <source>
        <dbReference type="ARBA" id="ARBA00022448"/>
    </source>
</evidence>
<feature type="transmembrane region" description="Helical" evidence="8">
    <location>
        <begin position="379"/>
        <end position="403"/>
    </location>
</feature>
<name>A0AAW9F4R8_AERCA</name>
<evidence type="ECO:0000256" key="1">
    <source>
        <dbReference type="ARBA" id="ARBA00004651"/>
    </source>
</evidence>
<feature type="transmembrane region" description="Helical" evidence="8">
    <location>
        <begin position="197"/>
        <end position="216"/>
    </location>
</feature>
<proteinExistence type="inferred from homology"/>
<dbReference type="NCBIfam" id="TIGR00771">
    <property type="entry name" value="DcuC"/>
    <property type="match status" value="1"/>
</dbReference>
<sequence length="460" mass="48723">MELVFVFVLLVLIAVVYGIIKDYNPQAVLALAGMALFTVAYWLGLHPILPADKSTGFALFDLFEVFKGIFSYRAAGLGLTIMAVAGFATYMSHIGASQALVRVVVKPVAGIQSSYLMLAICYLVAVFVSLFVTSATGLGLLLMVTMYPVMRNLGISPASACGVIATSQAFEIGPTQTNAIFSAGQSGMDPTSYFVDYQIWLVAPMLLVTMVLHFFWQRHCDRQEGWDPALHRGEHAELDEKGADEVAAPTWYGLLPIIPFVLMMTFSKLLVTSISVSVEVAMLLSVFIGMLCELLRTRSVRTAFAGLSSFLDGMGKVFGPVVALIVCAELFAESLKAIGAIDTLLHSASNAGIGSGLMTLVMVGLIMVAAVIMGSGNAAFLSFSSLAPAVAAKFGVPAVTMLLPMQLASSIGRTVSPIAAVLIACAGIAKVSPFVVVKRTSVPMAGALVTALLLNYLLFM</sequence>
<dbReference type="Pfam" id="PF03606">
    <property type="entry name" value="DcuC"/>
    <property type="match status" value="1"/>
</dbReference>
<feature type="transmembrane region" description="Helical" evidence="8">
    <location>
        <begin position="415"/>
        <end position="436"/>
    </location>
</feature>
<dbReference type="GO" id="GO:0015556">
    <property type="term" value="F:C4-dicarboxylate transmembrane transporter activity"/>
    <property type="evidence" value="ECO:0007669"/>
    <property type="project" value="InterPro"/>
</dbReference>
<gene>
    <name evidence="9" type="primary">dcuC</name>
    <name evidence="9" type="ORF">SJS77_09750</name>
</gene>
<feature type="transmembrane region" description="Helical" evidence="8">
    <location>
        <begin position="70"/>
        <end position="95"/>
    </location>
</feature>
<feature type="transmembrane region" description="Helical" evidence="8">
    <location>
        <begin position="278"/>
        <end position="297"/>
    </location>
</feature>
<dbReference type="InterPro" id="IPR004669">
    <property type="entry name" value="C4_dicarb_anaerob_car"/>
</dbReference>
<keyword evidence="4" id="KW-1003">Cell membrane</keyword>
<protein>
    <submittedName>
        <fullName evidence="9">C4-dicarboxylate transporter DcuC</fullName>
    </submittedName>
</protein>
<dbReference type="EMBL" id="JAWZVU010000058">
    <property type="protein sequence ID" value="MDX7720761.1"/>
    <property type="molecule type" value="Genomic_DNA"/>
</dbReference>
<comment type="similarity">
    <text evidence="2">Belongs to the DcuC/DcuD transporter (TC 2.A.61) family.</text>
</comment>
<organism evidence="9 10">
    <name type="scientific">Aeromonas caviae</name>
    <name type="common">Aeromonas punctata</name>
    <dbReference type="NCBI Taxonomy" id="648"/>
    <lineage>
        <taxon>Bacteria</taxon>
        <taxon>Pseudomonadati</taxon>
        <taxon>Pseudomonadota</taxon>
        <taxon>Gammaproteobacteria</taxon>
        <taxon>Aeromonadales</taxon>
        <taxon>Aeromonadaceae</taxon>
        <taxon>Aeromonas</taxon>
    </lineage>
</organism>
<dbReference type="GO" id="GO:0005886">
    <property type="term" value="C:plasma membrane"/>
    <property type="evidence" value="ECO:0007669"/>
    <property type="project" value="UniProtKB-SubCell"/>
</dbReference>
<comment type="caution">
    <text evidence="9">The sequence shown here is derived from an EMBL/GenBank/DDBJ whole genome shotgun (WGS) entry which is preliminary data.</text>
</comment>
<dbReference type="InterPro" id="IPR018385">
    <property type="entry name" value="C4_dicarb_anaerob_car-like"/>
</dbReference>
<keyword evidence="6 8" id="KW-1133">Transmembrane helix</keyword>
<evidence type="ECO:0000256" key="5">
    <source>
        <dbReference type="ARBA" id="ARBA00022692"/>
    </source>
</evidence>
<evidence type="ECO:0000256" key="8">
    <source>
        <dbReference type="SAM" id="Phobius"/>
    </source>
</evidence>
<dbReference type="AlphaFoldDB" id="A0AAW9F4R8"/>
<keyword evidence="3" id="KW-0813">Transport</keyword>
<feature type="transmembrane region" description="Helical" evidence="8">
    <location>
        <begin position="351"/>
        <end position="373"/>
    </location>
</feature>
<evidence type="ECO:0000313" key="9">
    <source>
        <dbReference type="EMBL" id="MDX7720761.1"/>
    </source>
</evidence>
<dbReference type="Proteomes" id="UP001277183">
    <property type="component" value="Unassembled WGS sequence"/>
</dbReference>
<keyword evidence="5 8" id="KW-0812">Transmembrane</keyword>
<dbReference type="PANTHER" id="PTHR42002:SF2">
    <property type="entry name" value="ANAEROBIC C4-DICARBOXYLATE TRANSPORTER DCUC-RELATED"/>
    <property type="match status" value="1"/>
</dbReference>
<dbReference type="NCBIfam" id="NF037994">
    <property type="entry name" value="DcuC_1"/>
    <property type="match status" value="1"/>
</dbReference>